<reference evidence="1 2" key="1">
    <citation type="submission" date="2020-08" db="EMBL/GenBank/DDBJ databases">
        <title>Genome public.</title>
        <authorList>
            <person name="Liu C."/>
            <person name="Sun Q."/>
        </authorList>
    </citation>
    <scope>NUCLEOTIDE SEQUENCE [LARGE SCALE GENOMIC DNA]</scope>
    <source>
        <strain evidence="1 2">NSJ-46</strain>
    </source>
</reference>
<name>A0ABR7NAF5_9FIRM</name>
<proteinExistence type="predicted"/>
<dbReference type="PIRSF" id="PIRSF021435">
    <property type="entry name" value="SpoIIIAB"/>
    <property type="match status" value="1"/>
</dbReference>
<dbReference type="Pfam" id="PF09548">
    <property type="entry name" value="Spore_III_AB"/>
    <property type="match status" value="1"/>
</dbReference>
<evidence type="ECO:0000313" key="1">
    <source>
        <dbReference type="EMBL" id="MBC8573383.1"/>
    </source>
</evidence>
<protein>
    <submittedName>
        <fullName evidence="1">Stage III sporulation protein AB</fullName>
    </submittedName>
</protein>
<dbReference type="InterPro" id="IPR014198">
    <property type="entry name" value="Spore_III_AB"/>
</dbReference>
<comment type="caution">
    <text evidence="1">The sequence shown here is derived from an EMBL/GenBank/DDBJ whole genome shotgun (WGS) entry which is preliminary data.</text>
</comment>
<sequence>MLLIITAGTALGNSAGNDLRKRYRSLMELNLLMGFLKGELCYGADPLEKVFERLSQRSESCLGVFFRRVSENMKRQENISLKEILQEEQEWCLRESGLTEREQEQLVKICCILGQADRTTQNVTLEEYQYELHQEGNDAGEQMKQKEHMYRCLGFMGGLFFAVLLY</sequence>
<dbReference type="EMBL" id="JACRSZ010000009">
    <property type="protein sequence ID" value="MBC8573383.1"/>
    <property type="molecule type" value="Genomic_DNA"/>
</dbReference>
<evidence type="ECO:0000313" key="2">
    <source>
        <dbReference type="Proteomes" id="UP000657421"/>
    </source>
</evidence>
<dbReference type="RefSeq" id="WP_249308553.1">
    <property type="nucleotide sequence ID" value="NZ_JACRSZ010000009.1"/>
</dbReference>
<accession>A0ABR7NAF5</accession>
<gene>
    <name evidence="1" type="ORF">H8716_09865</name>
</gene>
<keyword evidence="2" id="KW-1185">Reference proteome</keyword>
<organism evidence="1 2">
    <name type="scientific">Jingyaoa shaoxingensis</name>
    <dbReference type="NCBI Taxonomy" id="2763671"/>
    <lineage>
        <taxon>Bacteria</taxon>
        <taxon>Bacillati</taxon>
        <taxon>Bacillota</taxon>
        <taxon>Clostridia</taxon>
        <taxon>Lachnospirales</taxon>
        <taxon>Lachnospiraceae</taxon>
        <taxon>Jingyaoa</taxon>
    </lineage>
</organism>
<dbReference type="Proteomes" id="UP000657421">
    <property type="component" value="Unassembled WGS sequence"/>
</dbReference>